<gene>
    <name evidence="3" type="ORF">J416_06430</name>
</gene>
<dbReference type="Gene3D" id="1.20.144.10">
    <property type="entry name" value="Phosphatidic acid phosphatase type 2/haloperoxidase"/>
    <property type="match status" value="2"/>
</dbReference>
<dbReference type="STRING" id="1308866.J416_06430"/>
<dbReference type="Proteomes" id="UP000012283">
    <property type="component" value="Unassembled WGS sequence"/>
</dbReference>
<evidence type="ECO:0000256" key="1">
    <source>
        <dbReference type="SAM" id="Phobius"/>
    </source>
</evidence>
<evidence type="ECO:0000313" key="3">
    <source>
        <dbReference type="EMBL" id="ENH97249.1"/>
    </source>
</evidence>
<feature type="transmembrane region" description="Helical" evidence="1">
    <location>
        <begin position="101"/>
        <end position="123"/>
    </location>
</feature>
<dbReference type="EMBL" id="APML01000020">
    <property type="protein sequence ID" value="ENH97249.1"/>
    <property type="molecule type" value="Genomic_DNA"/>
</dbReference>
<proteinExistence type="predicted"/>
<dbReference type="OrthoDB" id="9789113at2"/>
<accession>N4WD98</accession>
<evidence type="ECO:0000313" key="4">
    <source>
        <dbReference type="Proteomes" id="UP000012283"/>
    </source>
</evidence>
<dbReference type="PANTHER" id="PTHR14969:SF13">
    <property type="entry name" value="AT30094P"/>
    <property type="match status" value="1"/>
</dbReference>
<keyword evidence="1" id="KW-1133">Transmembrane helix</keyword>
<reference evidence="3 4" key="1">
    <citation type="submission" date="2013-03" db="EMBL/GenBank/DDBJ databases">
        <title>Draft genome sequence of Gracibacillus halophilus YIM-C55.5, a moderately halophilic and thermophilic organism from the Xiaochaidamu salt lake.</title>
        <authorList>
            <person name="Sugumar T."/>
            <person name="Polireddy D.R."/>
            <person name="Antony A."/>
            <person name="Madhava Y.R."/>
            <person name="Sivakumar N."/>
        </authorList>
    </citation>
    <scope>NUCLEOTIDE SEQUENCE [LARGE SCALE GENOMIC DNA]</scope>
    <source>
        <strain evidence="3 4">YIM-C55.5</strain>
    </source>
</reference>
<dbReference type="RefSeq" id="WP_003466857.1">
    <property type="nucleotide sequence ID" value="NZ_APML01000020.1"/>
</dbReference>
<feature type="transmembrane region" description="Helical" evidence="1">
    <location>
        <begin position="199"/>
        <end position="222"/>
    </location>
</feature>
<dbReference type="InterPro" id="IPR000326">
    <property type="entry name" value="PAP2/HPO"/>
</dbReference>
<feature type="transmembrane region" description="Helical" evidence="1">
    <location>
        <begin position="16"/>
        <end position="37"/>
    </location>
</feature>
<dbReference type="InterPro" id="IPR036938">
    <property type="entry name" value="PAP2/HPO_sf"/>
</dbReference>
<dbReference type="SUPFAM" id="SSF48317">
    <property type="entry name" value="Acid phosphatase/Vanadium-dependent haloperoxidase"/>
    <property type="match status" value="1"/>
</dbReference>
<dbReference type="CDD" id="cd03392">
    <property type="entry name" value="PAP2_like_2"/>
    <property type="match status" value="1"/>
</dbReference>
<comment type="caution">
    <text evidence="3">The sequence shown here is derived from an EMBL/GenBank/DDBJ whole genome shotgun (WGS) entry which is preliminary data.</text>
</comment>
<name>N4WD98_9BACI</name>
<dbReference type="PATRIC" id="fig|1308866.3.peg.1299"/>
<dbReference type="Pfam" id="PF01569">
    <property type="entry name" value="PAP2"/>
    <property type="match status" value="1"/>
</dbReference>
<feature type="domain" description="Phosphatidic acid phosphatase type 2/haloperoxidase" evidence="2">
    <location>
        <begin position="102"/>
        <end position="214"/>
    </location>
</feature>
<dbReference type="eggNOG" id="COG0671">
    <property type="taxonomic scope" value="Bacteria"/>
</dbReference>
<evidence type="ECO:0000259" key="2">
    <source>
        <dbReference type="SMART" id="SM00014"/>
    </source>
</evidence>
<keyword evidence="1" id="KW-0812">Transmembrane</keyword>
<organism evidence="3 4">
    <name type="scientific">Gracilibacillus halophilus YIM-C55.5</name>
    <dbReference type="NCBI Taxonomy" id="1308866"/>
    <lineage>
        <taxon>Bacteria</taxon>
        <taxon>Bacillati</taxon>
        <taxon>Bacillota</taxon>
        <taxon>Bacilli</taxon>
        <taxon>Bacillales</taxon>
        <taxon>Bacillaceae</taxon>
        <taxon>Gracilibacillus</taxon>
    </lineage>
</organism>
<protein>
    <recommendedName>
        <fullName evidence="2">Phosphatidic acid phosphatase type 2/haloperoxidase domain-containing protein</fullName>
    </recommendedName>
</protein>
<dbReference type="SMART" id="SM00014">
    <property type="entry name" value="acidPPc"/>
    <property type="match status" value="1"/>
</dbReference>
<keyword evidence="4" id="KW-1185">Reference proteome</keyword>
<feature type="transmembrane region" description="Helical" evidence="1">
    <location>
        <begin position="143"/>
        <end position="161"/>
    </location>
</feature>
<feature type="transmembrane region" description="Helical" evidence="1">
    <location>
        <begin position="74"/>
        <end position="94"/>
    </location>
</feature>
<dbReference type="AlphaFoldDB" id="N4WD98"/>
<keyword evidence="1" id="KW-0472">Membrane</keyword>
<sequence>MLIHAQKIKDLSKASLLTIFIGFLLLGGATVLFISLADDVLEKEKFAIDRMMDDYIETLRYPVLQQIMGGITEAGSVLFITIASIILFLFLLVFTRMSKWYAIFFAVNMLGVSLLTKVLKLFFERERPEILAEFDGTGFSFPSGHSTGAITFYGFLIYLLLISSLKSVWKWIINSGLVLATFTIALSRVFLQVHYFTDVVAGLAFGLVWLLICISGLELMLWRERR</sequence>
<dbReference type="PANTHER" id="PTHR14969">
    <property type="entry name" value="SPHINGOSINE-1-PHOSPHATE PHOSPHOHYDROLASE"/>
    <property type="match status" value="1"/>
</dbReference>
<feature type="transmembrane region" description="Helical" evidence="1">
    <location>
        <begin position="168"/>
        <end position="187"/>
    </location>
</feature>